<accession>A0A5B8V132</accession>
<dbReference type="OrthoDB" id="9924685at2"/>
<name>A0A5B8V132_9SPHI</name>
<keyword evidence="2" id="KW-1185">Reference proteome</keyword>
<dbReference type="Proteomes" id="UP000321479">
    <property type="component" value="Chromosome"/>
</dbReference>
<evidence type="ECO:0000313" key="2">
    <source>
        <dbReference type="Proteomes" id="UP000321479"/>
    </source>
</evidence>
<evidence type="ECO:0000313" key="1">
    <source>
        <dbReference type="EMBL" id="QEC64523.1"/>
    </source>
</evidence>
<dbReference type="EMBL" id="CP042436">
    <property type="protein sequence ID" value="QEC64523.1"/>
    <property type="molecule type" value="Genomic_DNA"/>
</dbReference>
<protein>
    <submittedName>
        <fullName evidence="1">Uncharacterized protein</fullName>
    </submittedName>
</protein>
<organism evidence="1 2">
    <name type="scientific">Mucilaginibacter ginsenosidivorans</name>
    <dbReference type="NCBI Taxonomy" id="398053"/>
    <lineage>
        <taxon>Bacteria</taxon>
        <taxon>Pseudomonadati</taxon>
        <taxon>Bacteroidota</taxon>
        <taxon>Sphingobacteriia</taxon>
        <taxon>Sphingobacteriales</taxon>
        <taxon>Sphingobacteriaceae</taxon>
        <taxon>Mucilaginibacter</taxon>
    </lineage>
</organism>
<proteinExistence type="predicted"/>
<sequence length="62" mass="7744">MKRIKINTTFEEDEEERRQFFAMLTYSERLRYFFKLKKKINFRKSPQLPAKIFKIYHTHDGV</sequence>
<dbReference type="RefSeq" id="WP_147033357.1">
    <property type="nucleotide sequence ID" value="NZ_CP042436.1"/>
</dbReference>
<dbReference type="KEGG" id="mgin:FRZ54_18750"/>
<reference evidence="1 2" key="1">
    <citation type="journal article" date="2017" name="Curr. Microbiol.">
        <title>Mucilaginibacter ginsenosidivorans sp. nov., Isolated from Soil of Ginseng Field.</title>
        <authorList>
            <person name="Kim M.M."/>
            <person name="Siddiqi M.Z."/>
            <person name="Im W.T."/>
        </authorList>
    </citation>
    <scope>NUCLEOTIDE SEQUENCE [LARGE SCALE GENOMIC DNA]</scope>
    <source>
        <strain evidence="1 2">Gsoil 3017</strain>
    </source>
</reference>
<dbReference type="AlphaFoldDB" id="A0A5B8V132"/>
<gene>
    <name evidence="1" type="ORF">FRZ54_18750</name>
</gene>